<dbReference type="EMBL" id="CM037160">
    <property type="protein sequence ID" value="KAH7839680.1"/>
    <property type="molecule type" value="Genomic_DNA"/>
</dbReference>
<organism evidence="1 2">
    <name type="scientific">Vaccinium darrowii</name>
    <dbReference type="NCBI Taxonomy" id="229202"/>
    <lineage>
        <taxon>Eukaryota</taxon>
        <taxon>Viridiplantae</taxon>
        <taxon>Streptophyta</taxon>
        <taxon>Embryophyta</taxon>
        <taxon>Tracheophyta</taxon>
        <taxon>Spermatophyta</taxon>
        <taxon>Magnoliopsida</taxon>
        <taxon>eudicotyledons</taxon>
        <taxon>Gunneridae</taxon>
        <taxon>Pentapetalae</taxon>
        <taxon>asterids</taxon>
        <taxon>Ericales</taxon>
        <taxon>Ericaceae</taxon>
        <taxon>Vaccinioideae</taxon>
        <taxon>Vaccinieae</taxon>
        <taxon>Vaccinium</taxon>
    </lineage>
</organism>
<comment type="caution">
    <text evidence="1">The sequence shown here is derived from an EMBL/GenBank/DDBJ whole genome shotgun (WGS) entry which is preliminary data.</text>
</comment>
<sequence>MGDTAVDIFQETLKELITSSKLSSIIEEKHQLQNLQEEIKYLRGFLKDTEKKRNDHPEVMKLVMKIRDLVSEAENVVELFVVHAFKADHLPIKKQKKKEKQKENNKQHHSPRHLSLDLQSVKKGMKTLTAEVKKIYDENMYDINGVAVKQLKHSFAGNGGSSRGSHTSKVVKEKVVVGFEEEVNRLLDKLDDRGEGKPLEIIAIIGAGGGGKTTLAREVYDHPFTSYTFEIRAWIDVSQEYDNTRKRNLLIHILKSVIPNKHEDYEEHSDDKLGEDILKCLKDRKYLIVMDDIWGVEAWNDIHRSFPKEFKGSKVLFTSRLVFQLDSYVPHYLAPISKNRCWELLQKKDRRLFVDNKFFKKFSIRPRNLRSFLCIRSQNIKLKEVETYLPFFEENFELLRVLSFISVPCIGHIGLGHLVHLRYLSFTSLNVLLTPFSYLLNLETLNLDVPYIDDTIPLPRDIFKMVKLRHLYTKKGVFNFHLSLGEAGSISFDRSSTLDSLQTLHKICVCDACRSLLISFPNLLKLGLRGGNIRSDKVLRFPDLDFLNCLKKLTFSIKNAGFSTKKTTLPPGLKLPLSITRITFQYTRLKWEELSLLQTLPNLEVLRLILDACCGPVWNTSELEGFPQLKYLMFDQLDIKKWIASEDQFPKLEVLAIQSAFELEQIPIAFGSLNELREIKLVWCRRSAETLAREIQEEQRNRKGDDDCLNLLTIENWR</sequence>
<reference evidence="1 2" key="1">
    <citation type="journal article" date="2021" name="Hortic Res">
        <title>High-quality reference genome and annotation aids understanding of berry development for evergreen blueberry (Vaccinium darrowii).</title>
        <authorList>
            <person name="Yu J."/>
            <person name="Hulse-Kemp A.M."/>
            <person name="Babiker E."/>
            <person name="Staton M."/>
        </authorList>
    </citation>
    <scope>NUCLEOTIDE SEQUENCE [LARGE SCALE GENOMIC DNA]</scope>
    <source>
        <strain evidence="2">cv. NJ 8807/NJ 8810</strain>
        <tissue evidence="1">Young leaf</tissue>
    </source>
</reference>
<gene>
    <name evidence="1" type="ORF">Vadar_007233</name>
</gene>
<proteinExistence type="predicted"/>
<keyword evidence="2" id="KW-1185">Reference proteome</keyword>
<dbReference type="Proteomes" id="UP000828048">
    <property type="component" value="Chromosome 10"/>
</dbReference>
<protein>
    <submittedName>
        <fullName evidence="1">Uncharacterized protein</fullName>
    </submittedName>
</protein>
<accession>A0ACB7XGA2</accession>
<name>A0ACB7XGA2_9ERIC</name>
<evidence type="ECO:0000313" key="1">
    <source>
        <dbReference type="EMBL" id="KAH7839680.1"/>
    </source>
</evidence>
<evidence type="ECO:0000313" key="2">
    <source>
        <dbReference type="Proteomes" id="UP000828048"/>
    </source>
</evidence>